<sequence length="278" mass="32610">MLFQALTSQPNPVRWEEAGVCEAAYFPPQEQRDRLGLKGKERLDFIRTATIDTIVWRTAGILRYAHPIRLGDILEELEYCWKQQLFKRGKHVHEDPYALHLSFVNNLFLGLTRIFCVYLASARELVGGDTQYDTVTLGMLTPQFLDTMGMLGQRNYLLACCTSARLCRRLRRDAEEREMIVRIAHWIQGHLHALPPGKIQQNLDQETMRRITAHLERDPFQGIITVENDLMYDRNLGAYVRTEFMRPQKHQKQAWPMHKQFCAQYKEEKAKYIELDLD</sequence>
<evidence type="ECO:0000313" key="1">
    <source>
        <dbReference type="EMBL" id="KAG5634235.1"/>
    </source>
</evidence>
<dbReference type="EMBL" id="JABCKI010006536">
    <property type="protein sequence ID" value="KAG5634235.1"/>
    <property type="molecule type" value="Genomic_DNA"/>
</dbReference>
<comment type="caution">
    <text evidence="1">The sequence shown here is derived from an EMBL/GenBank/DDBJ whole genome shotgun (WGS) entry which is preliminary data.</text>
</comment>
<proteinExistence type="predicted"/>
<gene>
    <name evidence="1" type="ORF">H0H81_002767</name>
</gene>
<organism evidence="1 2">
    <name type="scientific">Sphagnurus paluster</name>
    <dbReference type="NCBI Taxonomy" id="117069"/>
    <lineage>
        <taxon>Eukaryota</taxon>
        <taxon>Fungi</taxon>
        <taxon>Dikarya</taxon>
        <taxon>Basidiomycota</taxon>
        <taxon>Agaricomycotina</taxon>
        <taxon>Agaricomycetes</taxon>
        <taxon>Agaricomycetidae</taxon>
        <taxon>Agaricales</taxon>
        <taxon>Tricholomatineae</taxon>
        <taxon>Lyophyllaceae</taxon>
        <taxon>Sphagnurus</taxon>
    </lineage>
</organism>
<protein>
    <submittedName>
        <fullName evidence="1">Uncharacterized protein</fullName>
    </submittedName>
</protein>
<keyword evidence="2" id="KW-1185">Reference proteome</keyword>
<dbReference type="AlphaFoldDB" id="A0A9P7FNG9"/>
<reference evidence="1" key="2">
    <citation type="submission" date="2021-10" db="EMBL/GenBank/DDBJ databases">
        <title>Phylogenomics reveals ancestral predisposition of the termite-cultivated fungus Termitomyces towards a domesticated lifestyle.</title>
        <authorList>
            <person name="Auxier B."/>
            <person name="Grum-Grzhimaylo A."/>
            <person name="Cardenas M.E."/>
            <person name="Lodge J.D."/>
            <person name="Laessoe T."/>
            <person name="Pedersen O."/>
            <person name="Smith M.E."/>
            <person name="Kuyper T.W."/>
            <person name="Franco-Molano E.A."/>
            <person name="Baroni T.J."/>
            <person name="Aanen D.K."/>
        </authorList>
    </citation>
    <scope>NUCLEOTIDE SEQUENCE</scope>
    <source>
        <strain evidence="1">D49</strain>
    </source>
</reference>
<reference evidence="1" key="1">
    <citation type="submission" date="2021-02" db="EMBL/GenBank/DDBJ databases">
        <authorList>
            <person name="Nieuwenhuis M."/>
            <person name="Van De Peppel L.J.J."/>
        </authorList>
    </citation>
    <scope>NUCLEOTIDE SEQUENCE</scope>
    <source>
        <strain evidence="1">D49</strain>
    </source>
</reference>
<evidence type="ECO:0000313" key="2">
    <source>
        <dbReference type="Proteomes" id="UP000717328"/>
    </source>
</evidence>
<dbReference type="OrthoDB" id="10534743at2759"/>
<accession>A0A9P7FNG9</accession>
<name>A0A9P7FNG9_9AGAR</name>
<dbReference type="Proteomes" id="UP000717328">
    <property type="component" value="Unassembled WGS sequence"/>
</dbReference>